<dbReference type="PANTHER" id="PTHR43328">
    <property type="entry name" value="ACETYLTRANSFERASE-RELATED"/>
    <property type="match status" value="1"/>
</dbReference>
<dbReference type="OrthoDB" id="9811523at2"/>
<dbReference type="Pfam" id="PF13302">
    <property type="entry name" value="Acetyltransf_3"/>
    <property type="match status" value="1"/>
</dbReference>
<evidence type="ECO:0000259" key="1">
    <source>
        <dbReference type="PROSITE" id="PS51186"/>
    </source>
</evidence>
<dbReference type="InterPro" id="IPR000182">
    <property type="entry name" value="GNAT_dom"/>
</dbReference>
<keyword evidence="3" id="KW-1185">Reference proteome</keyword>
<protein>
    <submittedName>
        <fullName evidence="2">RimJ/RimL family protein N-acetyltransferase</fullName>
    </submittedName>
</protein>
<dbReference type="Gene3D" id="3.40.630.30">
    <property type="match status" value="1"/>
</dbReference>
<dbReference type="PANTHER" id="PTHR43328:SF1">
    <property type="entry name" value="N-ACETYLTRANSFERASE DOMAIN-CONTAINING PROTEIN"/>
    <property type="match status" value="1"/>
</dbReference>
<name>A0A4R6IH61_9SPHI</name>
<evidence type="ECO:0000313" key="3">
    <source>
        <dbReference type="Proteomes" id="UP000295499"/>
    </source>
</evidence>
<dbReference type="EMBL" id="SNWM01000003">
    <property type="protein sequence ID" value="TDO21266.1"/>
    <property type="molecule type" value="Genomic_DNA"/>
</dbReference>
<dbReference type="GO" id="GO:0016747">
    <property type="term" value="F:acyltransferase activity, transferring groups other than amino-acyl groups"/>
    <property type="evidence" value="ECO:0007669"/>
    <property type="project" value="InterPro"/>
</dbReference>
<organism evidence="2 3">
    <name type="scientific">Pedobacter duraquae</name>
    <dbReference type="NCBI Taxonomy" id="425511"/>
    <lineage>
        <taxon>Bacteria</taxon>
        <taxon>Pseudomonadati</taxon>
        <taxon>Bacteroidota</taxon>
        <taxon>Sphingobacteriia</taxon>
        <taxon>Sphingobacteriales</taxon>
        <taxon>Sphingobacteriaceae</taxon>
        <taxon>Pedobacter</taxon>
    </lineage>
</organism>
<dbReference type="AlphaFoldDB" id="A0A4R6IH61"/>
<feature type="domain" description="N-acetyltransferase" evidence="1">
    <location>
        <begin position="5"/>
        <end position="161"/>
    </location>
</feature>
<accession>A0A4R6IH61</accession>
<dbReference type="RefSeq" id="WP_133555631.1">
    <property type="nucleotide sequence ID" value="NZ_SNWM01000003.1"/>
</dbReference>
<dbReference type="SUPFAM" id="SSF55729">
    <property type="entry name" value="Acyl-CoA N-acyltransferases (Nat)"/>
    <property type="match status" value="1"/>
</dbReference>
<reference evidence="2 3" key="1">
    <citation type="submission" date="2019-03" db="EMBL/GenBank/DDBJ databases">
        <title>Genomic Encyclopedia of Archaeal and Bacterial Type Strains, Phase II (KMG-II): from individual species to whole genera.</title>
        <authorList>
            <person name="Goeker M."/>
        </authorList>
    </citation>
    <scope>NUCLEOTIDE SEQUENCE [LARGE SCALE GENOMIC DNA]</scope>
    <source>
        <strain evidence="2 3">DSM 19034</strain>
    </source>
</reference>
<evidence type="ECO:0000313" key="2">
    <source>
        <dbReference type="EMBL" id="TDO21266.1"/>
    </source>
</evidence>
<gene>
    <name evidence="2" type="ORF">CLV32_2370</name>
</gene>
<proteinExistence type="predicted"/>
<comment type="caution">
    <text evidence="2">The sequence shown here is derived from an EMBL/GenBank/DDBJ whole genome shotgun (WGS) entry which is preliminary data.</text>
</comment>
<dbReference type="PROSITE" id="PS51186">
    <property type="entry name" value="GNAT"/>
    <property type="match status" value="1"/>
</dbReference>
<dbReference type="Proteomes" id="UP000295499">
    <property type="component" value="Unassembled WGS sequence"/>
</dbReference>
<keyword evidence="2" id="KW-0808">Transferase</keyword>
<sequence length="165" mass="18764">MIELKTIQDISPKDIQQLANNYAVKKNLRDSFPFPYSIEDATSFLELVSAGQLGHVFAIVSNNKFIGVGSLIPQNNEHRFNAEIGYWIGELYWGSGYATEAVNLLVQFAFGNLNMSRVYAYIYDFNIASMRVLEKSGFYKEGVLRSSIIKEGKLYDEHLYSILNQ</sequence>
<dbReference type="InterPro" id="IPR016181">
    <property type="entry name" value="Acyl_CoA_acyltransferase"/>
</dbReference>